<dbReference type="SMART" id="SM00100">
    <property type="entry name" value="cNMP"/>
    <property type="match status" value="1"/>
</dbReference>
<feature type="domain" description="STAS" evidence="7">
    <location>
        <begin position="652"/>
        <end position="757"/>
    </location>
</feature>
<feature type="transmembrane region" description="Helical" evidence="5">
    <location>
        <begin position="585"/>
        <end position="609"/>
    </location>
</feature>
<accession>A0ABV4K4Q5</accession>
<dbReference type="PANTHER" id="PTHR43310:SF2">
    <property type="entry name" value="SLC26A_SULP TRANSPORTER DOMAIN-CONTAINING PROTEIN"/>
    <property type="match status" value="1"/>
</dbReference>
<feature type="transmembrane region" description="Helical" evidence="5">
    <location>
        <begin position="387"/>
        <end position="405"/>
    </location>
</feature>
<dbReference type="InterPro" id="IPR052706">
    <property type="entry name" value="Membrane-Transporter-like"/>
</dbReference>
<dbReference type="InterPro" id="IPR002645">
    <property type="entry name" value="STAS_dom"/>
</dbReference>
<comment type="subcellular location">
    <subcellularLocation>
        <location evidence="1">Membrane</location>
        <topology evidence="1">Multi-pass membrane protein</topology>
    </subcellularLocation>
</comment>
<evidence type="ECO:0000256" key="3">
    <source>
        <dbReference type="ARBA" id="ARBA00022989"/>
    </source>
</evidence>
<dbReference type="CDD" id="cd00038">
    <property type="entry name" value="CAP_ED"/>
    <property type="match status" value="1"/>
</dbReference>
<keyword evidence="2 5" id="KW-0812">Transmembrane</keyword>
<dbReference type="Gene3D" id="2.60.120.10">
    <property type="entry name" value="Jelly Rolls"/>
    <property type="match status" value="1"/>
</dbReference>
<feature type="transmembrane region" description="Helical" evidence="5">
    <location>
        <begin position="277"/>
        <end position="299"/>
    </location>
</feature>
<feature type="transmembrane region" description="Helical" evidence="5">
    <location>
        <begin position="521"/>
        <end position="539"/>
    </location>
</feature>
<dbReference type="PANTHER" id="PTHR43310">
    <property type="entry name" value="SULFATE TRANSPORTER YBAR-RELATED"/>
    <property type="match status" value="1"/>
</dbReference>
<dbReference type="EMBL" id="JBGLYH010000023">
    <property type="protein sequence ID" value="MEZ7196994.1"/>
    <property type="molecule type" value="Genomic_DNA"/>
</dbReference>
<dbReference type="InterPro" id="IPR000595">
    <property type="entry name" value="cNMP-bd_dom"/>
</dbReference>
<dbReference type="SUPFAM" id="SSF51206">
    <property type="entry name" value="cAMP-binding domain-like"/>
    <property type="match status" value="1"/>
</dbReference>
<feature type="domain" description="Cyclic nucleotide-binding" evidence="6">
    <location>
        <begin position="792"/>
        <end position="882"/>
    </location>
</feature>
<organism evidence="8 9">
    <name type="scientific">Pseudodesulfovibrio karagichevae</name>
    <dbReference type="NCBI Taxonomy" id="3239305"/>
    <lineage>
        <taxon>Bacteria</taxon>
        <taxon>Pseudomonadati</taxon>
        <taxon>Thermodesulfobacteriota</taxon>
        <taxon>Desulfovibrionia</taxon>
        <taxon>Desulfovibrionales</taxon>
        <taxon>Desulfovibrionaceae</taxon>
    </lineage>
</organism>
<feature type="transmembrane region" description="Helical" evidence="5">
    <location>
        <begin position="362"/>
        <end position="380"/>
    </location>
</feature>
<dbReference type="RefSeq" id="WP_371386513.1">
    <property type="nucleotide sequence ID" value="NZ_JBGLYH010000023.1"/>
</dbReference>
<dbReference type="PRINTS" id="PR00103">
    <property type="entry name" value="CAMPKINASE"/>
</dbReference>
<keyword evidence="3 5" id="KW-1133">Transmembrane helix</keyword>
<reference evidence="8 9" key="1">
    <citation type="submission" date="2024-08" db="EMBL/GenBank/DDBJ databases">
        <title>Sulfate-reducing bacteria isolated from formation water of the oil field in Kazakhstan and description of Pseudodesulfovibrio sp.</title>
        <authorList>
            <person name="Bidzhieva S.K."/>
            <person name="Tourova T.P."/>
            <person name="Grouzdev D.S."/>
            <person name="Beletsky A.V."/>
            <person name="Sokolova D.S."/>
            <person name="Samigullina S.R."/>
            <person name="Poltaraus A.B."/>
            <person name="Avtukh A.N."/>
            <person name="Tereshina V.M."/>
            <person name="Zhaparov N.S."/>
            <person name="Mardanov A.V."/>
            <person name="Nazina T.N."/>
        </authorList>
    </citation>
    <scope>NUCLEOTIDE SEQUENCE [LARGE SCALE GENOMIC DNA]</scope>
    <source>
        <strain evidence="8 9">9FUS</strain>
    </source>
</reference>
<dbReference type="InterPro" id="IPR018488">
    <property type="entry name" value="cNMP-bd_CS"/>
</dbReference>
<keyword evidence="9" id="KW-1185">Reference proteome</keyword>
<evidence type="ECO:0000259" key="7">
    <source>
        <dbReference type="PROSITE" id="PS50801"/>
    </source>
</evidence>
<evidence type="ECO:0000256" key="5">
    <source>
        <dbReference type="SAM" id="Phobius"/>
    </source>
</evidence>
<feature type="transmembrane region" description="Helical" evidence="5">
    <location>
        <begin position="185"/>
        <end position="205"/>
    </location>
</feature>
<gene>
    <name evidence="8" type="ORF">AB6M95_09570</name>
</gene>
<protein>
    <submittedName>
        <fullName evidence="8">SulP family inorganic anion transporter</fullName>
    </submittedName>
</protein>
<evidence type="ECO:0000313" key="9">
    <source>
        <dbReference type="Proteomes" id="UP001568698"/>
    </source>
</evidence>
<feature type="transmembrane region" description="Helical" evidence="5">
    <location>
        <begin position="451"/>
        <end position="469"/>
    </location>
</feature>
<evidence type="ECO:0000256" key="1">
    <source>
        <dbReference type="ARBA" id="ARBA00004141"/>
    </source>
</evidence>
<dbReference type="Pfam" id="PF00027">
    <property type="entry name" value="cNMP_binding"/>
    <property type="match status" value="1"/>
</dbReference>
<dbReference type="Gene3D" id="3.30.750.24">
    <property type="entry name" value="STAS domain"/>
    <property type="match status" value="1"/>
</dbReference>
<keyword evidence="4 5" id="KW-0472">Membrane</keyword>
<dbReference type="PROSITE" id="PS50801">
    <property type="entry name" value="STAS"/>
    <property type="match status" value="1"/>
</dbReference>
<feature type="transmembrane region" description="Helical" evidence="5">
    <location>
        <begin position="246"/>
        <end position="265"/>
    </location>
</feature>
<evidence type="ECO:0000259" key="6">
    <source>
        <dbReference type="PROSITE" id="PS50042"/>
    </source>
</evidence>
<dbReference type="PROSITE" id="PS50042">
    <property type="entry name" value="CNMP_BINDING_3"/>
    <property type="match status" value="1"/>
</dbReference>
<dbReference type="InterPro" id="IPR011547">
    <property type="entry name" value="SLC26A/SulP_dom"/>
</dbReference>
<dbReference type="InterPro" id="IPR036513">
    <property type="entry name" value="STAS_dom_sf"/>
</dbReference>
<evidence type="ECO:0000313" key="8">
    <source>
        <dbReference type="EMBL" id="MEZ7196994.1"/>
    </source>
</evidence>
<dbReference type="PROSITE" id="PS00889">
    <property type="entry name" value="CNMP_BINDING_2"/>
    <property type="match status" value="1"/>
</dbReference>
<name>A0ABV4K4Q5_9BACT</name>
<sequence>MAIFKCESCGYERVVPDGLTGKKAKCPGCGRGVTIETEHQAEAAADAGAGTVNGAIPFDVEMPSAAAAVRDEPLPAGGDGEPLQPIDLDAGELDVNLEGPEDVICAACGHVQEPGRAACSRCGEPLKAVEYLPEVDESEIDVSDLAEPDEPQVWDVDFRGGADGESLETVGDPERWRLLRGGKTLNLYAGVVSGVLSLFFVYSLSLLAASQGGMHQYLPFLLGTALTGVIVGSIFFSFLSRVPFALVGPETVLTAVLFLFMGSMYRYMADTFAPELILPTLLAGVAVAALLTGLSLLVLGQLKLGEYIRYIPLQIIGGVIGGVGVFVLIGAFAWMGDLSLDWSNVYSLGLSLVTNFNLSRDLYTMGPSVIFGLILFFAMFRTKNSLFLLALILVAVGAGNAAGIWATDPAIRDLAEPVPFPKGSLLVHLVSVLKSPMLFTDIQWSVIKSHGLYIGAMVILAVLTVMYRITRLELIRGRESNLSREYSALGVTNMVSGLCCGMPVSLSFGRSAGSYAAGGRGPLAGIVAGLICAVGLFYADFILPMIPRFVPEGLLVYAGLDLIRDWMLRTKSSFTSRSELWLLRFTFAATILLGLLEGIGFGVALALMVTVSRAGRGGVVRNVLSGSQHTSNVDRASSQQRVLKEFGDHIHIMRLQGFIFLGAMEQLLRDVRRRLEAENQLSLEYLVLDFRLARGFASASSLGFAKLYKLAVENRVQVVITSAPLELESHLVSLGYAGDEEGQFKIFFNLDYALEWCENHVLDAEGMLEIRQKTLPELLVPIFPEPKYIPALMKVLKREVVQAGEAVFRQGDNSDAMYFVESGRLDVELELPDGRIVRLKKVGPGAVFGEMGIYTLSPRSATIRAAEKCVLYRMTLRKLDAIEARVPRLVTAINRFLINLLSERLVESNARVRELML</sequence>
<dbReference type="Pfam" id="PF00916">
    <property type="entry name" value="Sulfate_transp"/>
    <property type="match status" value="1"/>
</dbReference>
<dbReference type="Proteomes" id="UP001568698">
    <property type="component" value="Unassembled WGS sequence"/>
</dbReference>
<evidence type="ECO:0000256" key="4">
    <source>
        <dbReference type="ARBA" id="ARBA00023136"/>
    </source>
</evidence>
<evidence type="ECO:0000256" key="2">
    <source>
        <dbReference type="ARBA" id="ARBA00022692"/>
    </source>
</evidence>
<feature type="transmembrane region" description="Helical" evidence="5">
    <location>
        <begin position="489"/>
        <end position="509"/>
    </location>
</feature>
<dbReference type="InterPro" id="IPR018490">
    <property type="entry name" value="cNMP-bd_dom_sf"/>
</dbReference>
<feature type="transmembrane region" description="Helical" evidence="5">
    <location>
        <begin position="217"/>
        <end position="239"/>
    </location>
</feature>
<comment type="caution">
    <text evidence="8">The sequence shown here is derived from an EMBL/GenBank/DDBJ whole genome shotgun (WGS) entry which is preliminary data.</text>
</comment>
<dbReference type="InterPro" id="IPR014710">
    <property type="entry name" value="RmlC-like_jellyroll"/>
</dbReference>
<feature type="transmembrane region" description="Helical" evidence="5">
    <location>
        <begin position="311"/>
        <end position="335"/>
    </location>
</feature>
<proteinExistence type="predicted"/>